<dbReference type="InterPro" id="IPR008250">
    <property type="entry name" value="ATPase_P-typ_transduc_dom_A_sf"/>
</dbReference>
<dbReference type="PANTHER" id="PTHR43520">
    <property type="entry name" value="ATP7, ISOFORM B"/>
    <property type="match status" value="1"/>
</dbReference>
<dbReference type="EC" id="3.6.3.3" evidence="17"/>
<dbReference type="GO" id="GO:0005524">
    <property type="term" value="F:ATP binding"/>
    <property type="evidence" value="ECO:0007669"/>
    <property type="project" value="UniProtKB-UniRule"/>
</dbReference>
<evidence type="ECO:0000256" key="5">
    <source>
        <dbReference type="ARBA" id="ARBA00022553"/>
    </source>
</evidence>
<dbReference type="InterPro" id="IPR023214">
    <property type="entry name" value="HAD_sf"/>
</dbReference>
<keyword evidence="13" id="KW-0406">Ion transport</keyword>
<dbReference type="NCBIfam" id="TIGR01525">
    <property type="entry name" value="ATPase-IB_hvy"/>
    <property type="match status" value="1"/>
</dbReference>
<evidence type="ECO:0000256" key="10">
    <source>
        <dbReference type="ARBA" id="ARBA00022842"/>
    </source>
</evidence>
<keyword evidence="11" id="KW-1278">Translocase</keyword>
<dbReference type="InterPro" id="IPR017969">
    <property type="entry name" value="Heavy-metal-associated_CS"/>
</dbReference>
<dbReference type="AlphaFoldDB" id="A0A418WFJ1"/>
<feature type="transmembrane region" description="Helical" evidence="15">
    <location>
        <begin position="191"/>
        <end position="210"/>
    </location>
</feature>
<dbReference type="PANTHER" id="PTHR43520:SF5">
    <property type="entry name" value="CATION-TRANSPORTING P-TYPE ATPASE-RELATED"/>
    <property type="match status" value="1"/>
</dbReference>
<dbReference type="InterPro" id="IPR023299">
    <property type="entry name" value="ATPase_P-typ_cyto_dom_N"/>
</dbReference>
<comment type="similarity">
    <text evidence="2 15">Belongs to the cation transport ATPase (P-type) (TC 3.A.3) family. Type IB subfamily.</text>
</comment>
<dbReference type="PROSITE" id="PS00154">
    <property type="entry name" value="ATPASE_E1_E2"/>
    <property type="match status" value="1"/>
</dbReference>
<dbReference type="GO" id="GO:0055070">
    <property type="term" value="P:copper ion homeostasis"/>
    <property type="evidence" value="ECO:0007669"/>
    <property type="project" value="TreeGrafter"/>
</dbReference>
<keyword evidence="5" id="KW-0597">Phosphoprotein</keyword>
<dbReference type="Pfam" id="PF00122">
    <property type="entry name" value="E1-E2_ATPase"/>
    <property type="match status" value="1"/>
</dbReference>
<dbReference type="InterPro" id="IPR059000">
    <property type="entry name" value="ATPase_P-type_domA"/>
</dbReference>
<feature type="domain" description="HMA" evidence="16">
    <location>
        <begin position="34"/>
        <end position="100"/>
    </location>
</feature>
<evidence type="ECO:0000259" key="16">
    <source>
        <dbReference type="PROSITE" id="PS50846"/>
    </source>
</evidence>
<dbReference type="Gene3D" id="2.70.150.10">
    <property type="entry name" value="Calcium-transporting ATPase, cytoplasmic transduction domain A"/>
    <property type="match status" value="1"/>
</dbReference>
<dbReference type="InterPro" id="IPR023298">
    <property type="entry name" value="ATPase_P-typ_TM_dom_sf"/>
</dbReference>
<name>A0A418WFJ1_9PROT</name>
<evidence type="ECO:0000256" key="9">
    <source>
        <dbReference type="ARBA" id="ARBA00022840"/>
    </source>
</evidence>
<evidence type="ECO:0000256" key="15">
    <source>
        <dbReference type="RuleBase" id="RU362081"/>
    </source>
</evidence>
<dbReference type="EMBL" id="QYUK01000011">
    <property type="protein sequence ID" value="RJF88762.1"/>
    <property type="molecule type" value="Genomic_DNA"/>
</dbReference>
<organism evidence="17 18">
    <name type="scientific">Oleomonas cavernae</name>
    <dbReference type="NCBI Taxonomy" id="2320859"/>
    <lineage>
        <taxon>Bacteria</taxon>
        <taxon>Pseudomonadati</taxon>
        <taxon>Pseudomonadota</taxon>
        <taxon>Alphaproteobacteria</taxon>
        <taxon>Acetobacterales</taxon>
        <taxon>Acetobacteraceae</taxon>
        <taxon>Oleomonas</taxon>
    </lineage>
</organism>
<dbReference type="GO" id="GO:0043682">
    <property type="term" value="F:P-type divalent copper transporter activity"/>
    <property type="evidence" value="ECO:0007669"/>
    <property type="project" value="TreeGrafter"/>
</dbReference>
<dbReference type="InterPro" id="IPR036163">
    <property type="entry name" value="HMA_dom_sf"/>
</dbReference>
<sequence>MSAVADHAGSAGLGPAPVSTTDLARHVVTSGGVNRLMLAIDGIHCVACVQRIERALMAEAGVASARVNFTTRRLTLAWRGAPTRAASLVARLTELGFVARPFDIGRLEAADAVQDRRLLRAIAVSGFATGNVMWLAIAVWAGVFQDMGQGTRTLLHWVQAMIALPAVAYAGMPFFTSAWNAVRAGRVNMDVPIAVGVSLAALMSLVQTIIGAEQAYFDAAISLVFLLLVGRFLDLRARGRARTAAAHLLSFAVTEVTRLKADGRAEVVAVEAIGIGDTVLVAAGGRMPVDGSIVAGRSDVDSSMLTGESVPVSVGVGDQVFAGTMNLGAPLTVVAGAIGPDTVLAEVVRCMEAAEQGRARYVVLADRLARAYVPAVHGLALVTFLGWFFLGAAGWAESLLYAVAVLIITCPCALGIAVPAVQVAASGRLFKRGILLKSATALERLAEIDTIVFDKTGTLTQGRPELADEAEVPPDLLALASGLAASSSHPLCLALRRAAPGAPALPGVTEQAGDGLLAIVDGKPVRLGRRDFAAPDAAEVPDGRPEMWLAVQGRPAIRLSFHDALRADAVATIAQLSPHYRILLLSGDRPTVTAALAARLNLSDWRAGQRPADKVKAIEGLAALGCRVLMVGDGINDAPSLAAAHASMAPSAAADISRTAADVIYQGGGLAAVPATLAVAHRAQRLVRQNLGISLAYNITLVPLAMAGLVTPLLAAVAMSVSSLTVILNALRLGRAGLGGPTP</sequence>
<feature type="transmembrane region" description="Helical" evidence="15">
    <location>
        <begin position="371"/>
        <end position="393"/>
    </location>
</feature>
<dbReference type="NCBIfam" id="TIGR01511">
    <property type="entry name" value="ATPase-IB1_Cu"/>
    <property type="match status" value="1"/>
</dbReference>
<dbReference type="RefSeq" id="WP_119779564.1">
    <property type="nucleotide sequence ID" value="NZ_QYUK01000011.1"/>
</dbReference>
<keyword evidence="8 15" id="KW-0547">Nucleotide-binding</keyword>
<reference evidence="17 18" key="1">
    <citation type="submission" date="2018-09" db="EMBL/GenBank/DDBJ databases">
        <authorList>
            <person name="Zhu H."/>
        </authorList>
    </citation>
    <scope>NUCLEOTIDE SEQUENCE [LARGE SCALE GENOMIC DNA]</scope>
    <source>
        <strain evidence="17 18">K1W22B-8</strain>
    </source>
</reference>
<feature type="transmembrane region" description="Helical" evidence="15">
    <location>
        <begin position="216"/>
        <end position="233"/>
    </location>
</feature>
<comment type="caution">
    <text evidence="17">The sequence shown here is derived from an EMBL/GenBank/DDBJ whole genome shotgun (WGS) entry which is preliminary data.</text>
</comment>
<feature type="transmembrane region" description="Helical" evidence="15">
    <location>
        <begin position="691"/>
        <end position="707"/>
    </location>
</feature>
<keyword evidence="10" id="KW-0460">Magnesium</keyword>
<keyword evidence="7 15" id="KW-0479">Metal-binding</keyword>
<evidence type="ECO:0000256" key="2">
    <source>
        <dbReference type="ARBA" id="ARBA00006024"/>
    </source>
</evidence>
<evidence type="ECO:0000256" key="13">
    <source>
        <dbReference type="ARBA" id="ARBA00023065"/>
    </source>
</evidence>
<dbReference type="Proteomes" id="UP000284605">
    <property type="component" value="Unassembled WGS sequence"/>
</dbReference>
<keyword evidence="9 15" id="KW-0067">ATP-binding</keyword>
<dbReference type="PROSITE" id="PS50846">
    <property type="entry name" value="HMA_2"/>
    <property type="match status" value="1"/>
</dbReference>
<dbReference type="CDD" id="cd00371">
    <property type="entry name" value="HMA"/>
    <property type="match status" value="1"/>
</dbReference>
<gene>
    <name evidence="17" type="primary">cadA</name>
    <name evidence="17" type="ORF">D3874_18665</name>
</gene>
<dbReference type="InterPro" id="IPR036412">
    <property type="entry name" value="HAD-like_sf"/>
</dbReference>
<dbReference type="InterPro" id="IPR006121">
    <property type="entry name" value="HMA_dom"/>
</dbReference>
<keyword evidence="12 15" id="KW-1133">Transmembrane helix</keyword>
<evidence type="ECO:0000256" key="7">
    <source>
        <dbReference type="ARBA" id="ARBA00022723"/>
    </source>
</evidence>
<evidence type="ECO:0000256" key="8">
    <source>
        <dbReference type="ARBA" id="ARBA00022741"/>
    </source>
</evidence>
<dbReference type="Gene3D" id="3.40.50.1000">
    <property type="entry name" value="HAD superfamily/HAD-like"/>
    <property type="match status" value="1"/>
</dbReference>
<dbReference type="SUPFAM" id="SSF81653">
    <property type="entry name" value="Calcium ATPase, transduction domain A"/>
    <property type="match status" value="1"/>
</dbReference>
<comment type="subcellular location">
    <subcellularLocation>
        <location evidence="1">Cell membrane</location>
        <topology evidence="1">Multi-pass membrane protein</topology>
    </subcellularLocation>
</comment>
<evidence type="ECO:0000256" key="6">
    <source>
        <dbReference type="ARBA" id="ARBA00022692"/>
    </source>
</evidence>
<keyword evidence="17" id="KW-0378">Hydrolase</keyword>
<evidence type="ECO:0000256" key="12">
    <source>
        <dbReference type="ARBA" id="ARBA00022989"/>
    </source>
</evidence>
<evidence type="ECO:0000256" key="14">
    <source>
        <dbReference type="ARBA" id="ARBA00023136"/>
    </source>
</evidence>
<evidence type="ECO:0000313" key="17">
    <source>
        <dbReference type="EMBL" id="RJF88762.1"/>
    </source>
</evidence>
<dbReference type="GO" id="GO:0016887">
    <property type="term" value="F:ATP hydrolysis activity"/>
    <property type="evidence" value="ECO:0007669"/>
    <property type="project" value="InterPro"/>
</dbReference>
<dbReference type="InterPro" id="IPR027256">
    <property type="entry name" value="P-typ_ATPase_IB"/>
</dbReference>
<dbReference type="SUPFAM" id="SSF81665">
    <property type="entry name" value="Calcium ATPase, transmembrane domain M"/>
    <property type="match status" value="1"/>
</dbReference>
<protein>
    <submittedName>
        <fullName evidence="17">Cadmium-translocating P-type ATPase</fullName>
        <ecNumber evidence="17">3.6.3.3</ecNumber>
    </submittedName>
</protein>
<evidence type="ECO:0000256" key="4">
    <source>
        <dbReference type="ARBA" id="ARBA00022475"/>
    </source>
</evidence>
<proteinExistence type="inferred from homology"/>
<dbReference type="NCBIfam" id="TIGR01494">
    <property type="entry name" value="ATPase_P-type"/>
    <property type="match status" value="2"/>
</dbReference>
<keyword evidence="18" id="KW-1185">Reference proteome</keyword>
<dbReference type="SUPFAM" id="SSF56784">
    <property type="entry name" value="HAD-like"/>
    <property type="match status" value="1"/>
</dbReference>
<dbReference type="InterPro" id="IPR001757">
    <property type="entry name" value="P_typ_ATPase"/>
</dbReference>
<evidence type="ECO:0000256" key="3">
    <source>
        <dbReference type="ARBA" id="ARBA00022448"/>
    </source>
</evidence>
<dbReference type="SUPFAM" id="SSF55008">
    <property type="entry name" value="HMA, heavy metal-associated domain"/>
    <property type="match status" value="1"/>
</dbReference>
<keyword evidence="6 15" id="KW-0812">Transmembrane</keyword>
<dbReference type="Gene3D" id="3.40.1110.10">
    <property type="entry name" value="Calcium-transporting ATPase, cytoplasmic domain N"/>
    <property type="match status" value="1"/>
</dbReference>
<dbReference type="Pfam" id="PF00403">
    <property type="entry name" value="HMA"/>
    <property type="match status" value="1"/>
</dbReference>
<dbReference type="OrthoDB" id="9760802at2"/>
<dbReference type="GO" id="GO:0005507">
    <property type="term" value="F:copper ion binding"/>
    <property type="evidence" value="ECO:0007669"/>
    <property type="project" value="TreeGrafter"/>
</dbReference>
<accession>A0A418WFJ1</accession>
<feature type="transmembrane region" description="Helical" evidence="15">
    <location>
        <begin position="121"/>
        <end position="143"/>
    </location>
</feature>
<feature type="transmembrane region" description="Helical" evidence="15">
    <location>
        <begin position="399"/>
        <end position="425"/>
    </location>
</feature>
<evidence type="ECO:0000313" key="18">
    <source>
        <dbReference type="Proteomes" id="UP000284605"/>
    </source>
</evidence>
<keyword evidence="14 15" id="KW-0472">Membrane</keyword>
<dbReference type="GO" id="GO:0005886">
    <property type="term" value="C:plasma membrane"/>
    <property type="evidence" value="ECO:0007669"/>
    <property type="project" value="UniProtKB-SubCell"/>
</dbReference>
<keyword evidence="4 15" id="KW-1003">Cell membrane</keyword>
<feature type="transmembrane region" description="Helical" evidence="15">
    <location>
        <begin position="155"/>
        <end position="179"/>
    </location>
</feature>
<evidence type="ECO:0000256" key="11">
    <source>
        <dbReference type="ARBA" id="ARBA00022967"/>
    </source>
</evidence>
<dbReference type="PROSITE" id="PS01047">
    <property type="entry name" value="HMA_1"/>
    <property type="match status" value="1"/>
</dbReference>
<dbReference type="PRINTS" id="PR00119">
    <property type="entry name" value="CATATPASE"/>
</dbReference>
<dbReference type="NCBIfam" id="TIGR01512">
    <property type="entry name" value="ATPase-IB2_Cd"/>
    <property type="match status" value="1"/>
</dbReference>
<keyword evidence="3" id="KW-0813">Transport</keyword>
<dbReference type="Pfam" id="PF00702">
    <property type="entry name" value="Hydrolase"/>
    <property type="match status" value="1"/>
</dbReference>
<dbReference type="InterPro" id="IPR018303">
    <property type="entry name" value="ATPase_P-typ_P_site"/>
</dbReference>
<evidence type="ECO:0000256" key="1">
    <source>
        <dbReference type="ARBA" id="ARBA00004651"/>
    </source>
</evidence>
<dbReference type="Gene3D" id="3.30.70.100">
    <property type="match status" value="1"/>
</dbReference>